<evidence type="ECO:0000313" key="2">
    <source>
        <dbReference type="EMBL" id="KAI7755039.1"/>
    </source>
</evidence>
<protein>
    <submittedName>
        <fullName evidence="2">Uncharacterized protein</fullName>
    </submittedName>
</protein>
<evidence type="ECO:0000256" key="1">
    <source>
        <dbReference type="SAM" id="Coils"/>
    </source>
</evidence>
<sequence>AFAVSDVKKNYKGYKRQWFIPAAQQQHCGADQQQTRAVDRSAKTGQYISSAKTGQLADTMPTILAHKELKHLRLFMHVEKRIRVRLKVYPPRGKEKVGWPRARIHGCIHQLQYHYHLQEKAHYGACETELIWSFQAPAGLEETNNQENAKWQTVLKEMQEQSEQTKELLNKKLEAAKKELEEAHAD</sequence>
<gene>
    <name evidence="2" type="ORF">M8C21_026134</name>
</gene>
<accession>A0AAD5D892</accession>
<dbReference type="AlphaFoldDB" id="A0AAD5D892"/>
<feature type="non-terminal residue" evidence="2">
    <location>
        <position position="186"/>
    </location>
</feature>
<evidence type="ECO:0000313" key="3">
    <source>
        <dbReference type="Proteomes" id="UP001206925"/>
    </source>
</evidence>
<dbReference type="Proteomes" id="UP001206925">
    <property type="component" value="Unassembled WGS sequence"/>
</dbReference>
<keyword evidence="3" id="KW-1185">Reference proteome</keyword>
<reference evidence="2" key="1">
    <citation type="submission" date="2022-06" db="EMBL/GenBank/DDBJ databases">
        <title>Uncovering the hologenomic basis of an extraordinary plant invasion.</title>
        <authorList>
            <person name="Bieker V.C."/>
            <person name="Martin M.D."/>
            <person name="Gilbert T."/>
            <person name="Hodgins K."/>
            <person name="Battlay P."/>
            <person name="Petersen B."/>
            <person name="Wilson J."/>
        </authorList>
    </citation>
    <scope>NUCLEOTIDE SEQUENCE</scope>
    <source>
        <strain evidence="2">AA19_3_7</strain>
        <tissue evidence="2">Leaf</tissue>
    </source>
</reference>
<comment type="caution">
    <text evidence="2">The sequence shown here is derived from an EMBL/GenBank/DDBJ whole genome shotgun (WGS) entry which is preliminary data.</text>
</comment>
<feature type="coiled-coil region" evidence="1">
    <location>
        <begin position="148"/>
        <end position="186"/>
    </location>
</feature>
<proteinExistence type="predicted"/>
<organism evidence="2 3">
    <name type="scientific">Ambrosia artemisiifolia</name>
    <name type="common">Common ragweed</name>
    <dbReference type="NCBI Taxonomy" id="4212"/>
    <lineage>
        <taxon>Eukaryota</taxon>
        <taxon>Viridiplantae</taxon>
        <taxon>Streptophyta</taxon>
        <taxon>Embryophyta</taxon>
        <taxon>Tracheophyta</taxon>
        <taxon>Spermatophyta</taxon>
        <taxon>Magnoliopsida</taxon>
        <taxon>eudicotyledons</taxon>
        <taxon>Gunneridae</taxon>
        <taxon>Pentapetalae</taxon>
        <taxon>asterids</taxon>
        <taxon>campanulids</taxon>
        <taxon>Asterales</taxon>
        <taxon>Asteraceae</taxon>
        <taxon>Asteroideae</taxon>
        <taxon>Heliantheae alliance</taxon>
        <taxon>Heliantheae</taxon>
        <taxon>Ambrosia</taxon>
    </lineage>
</organism>
<keyword evidence="1" id="KW-0175">Coiled coil</keyword>
<dbReference type="EMBL" id="JAMZMK010002032">
    <property type="protein sequence ID" value="KAI7755039.1"/>
    <property type="molecule type" value="Genomic_DNA"/>
</dbReference>
<name>A0AAD5D892_AMBAR</name>